<evidence type="ECO:0000313" key="2">
    <source>
        <dbReference type="EMBL" id="MBP3984107.1"/>
    </source>
</evidence>
<evidence type="ECO:0000256" key="1">
    <source>
        <dbReference type="SAM" id="SignalP"/>
    </source>
</evidence>
<evidence type="ECO:0000313" key="3">
    <source>
        <dbReference type="Proteomes" id="UP000673447"/>
    </source>
</evidence>
<accession>A0A941AU61</accession>
<name>A0A941AU61_9GAMM</name>
<organism evidence="2 3">
    <name type="scientific">Pseudoxanthomonas helianthi</name>
    <dbReference type="NCBI Taxonomy" id="1453541"/>
    <lineage>
        <taxon>Bacteria</taxon>
        <taxon>Pseudomonadati</taxon>
        <taxon>Pseudomonadota</taxon>
        <taxon>Gammaproteobacteria</taxon>
        <taxon>Lysobacterales</taxon>
        <taxon>Lysobacteraceae</taxon>
        <taxon>Pseudoxanthomonas</taxon>
    </lineage>
</organism>
<gene>
    <name evidence="2" type="ORF">J5837_06660</name>
</gene>
<dbReference type="GO" id="GO:0008233">
    <property type="term" value="F:peptidase activity"/>
    <property type="evidence" value="ECO:0007669"/>
    <property type="project" value="UniProtKB-KW"/>
</dbReference>
<dbReference type="EMBL" id="JAGKTC010000001">
    <property type="protein sequence ID" value="MBP3984107.1"/>
    <property type="molecule type" value="Genomic_DNA"/>
</dbReference>
<comment type="caution">
    <text evidence="2">The sequence shown here is derived from an EMBL/GenBank/DDBJ whole genome shotgun (WGS) entry which is preliminary data.</text>
</comment>
<keyword evidence="2" id="KW-0645">Protease</keyword>
<keyword evidence="1" id="KW-0732">Signal</keyword>
<proteinExistence type="predicted"/>
<dbReference type="InterPro" id="IPR021109">
    <property type="entry name" value="Peptidase_aspartic_dom_sf"/>
</dbReference>
<dbReference type="GO" id="GO:0006508">
    <property type="term" value="P:proteolysis"/>
    <property type="evidence" value="ECO:0007669"/>
    <property type="project" value="UniProtKB-KW"/>
</dbReference>
<feature type="signal peptide" evidence="1">
    <location>
        <begin position="1"/>
        <end position="25"/>
    </location>
</feature>
<keyword evidence="3" id="KW-1185">Reference proteome</keyword>
<dbReference type="Pfam" id="PF13975">
    <property type="entry name" value="gag-asp_proteas"/>
    <property type="match status" value="1"/>
</dbReference>
<dbReference type="RefSeq" id="WP_210535897.1">
    <property type="nucleotide sequence ID" value="NZ_JAGKTC010000001.1"/>
</dbReference>
<reference evidence="2" key="2">
    <citation type="submission" date="2021-03" db="EMBL/GenBank/DDBJ databases">
        <authorList>
            <person name="Cao W."/>
        </authorList>
    </citation>
    <scope>NUCLEOTIDE SEQUENCE</scope>
    <source>
        <strain evidence="2">110414</strain>
    </source>
</reference>
<keyword evidence="2" id="KW-0378">Hydrolase</keyword>
<dbReference type="Proteomes" id="UP000673447">
    <property type="component" value="Unassembled WGS sequence"/>
</dbReference>
<sequence length="297" mass="31557">MSAAARAAVAAWMAAVFAVAGPAQAGKQDACRLRDIPAADIVAQVPFELVDGRIYVEARANGQGPFRFAVDTGASGLARADAKLVSTLRLPVQGRSANSDGVKVAEVDSVRFDTLQLGGLGRSGIEAITRDYRGRSTPEGAFDGILAREFFADGLLVIDYPAQRLTFSRTKSIASDDRNALAYQRAFRIPLSIGALQAVGNLDTGANVALVLPKALYDRLDAGPLRAAGQGQLANGAVDTWRTTVQGPIRIGNIALSRVEARVSERYPELLVGAHALQQSVLIIDQRSRRLALCPQH</sequence>
<feature type="chain" id="PRO_5037417949" evidence="1">
    <location>
        <begin position="26"/>
        <end position="297"/>
    </location>
</feature>
<dbReference type="Pfam" id="PF13650">
    <property type="entry name" value="Asp_protease_2"/>
    <property type="match status" value="1"/>
</dbReference>
<protein>
    <submittedName>
        <fullName evidence="2">Aspartyl protease family protein</fullName>
    </submittedName>
</protein>
<dbReference type="Gene3D" id="2.40.70.10">
    <property type="entry name" value="Acid Proteases"/>
    <property type="match status" value="2"/>
</dbReference>
<reference evidence="2" key="1">
    <citation type="journal article" date="2016" name="Int. J. Syst. Evol. Microbiol.">
        <title>Pseudoxanthomonas helianthi sp. nov., isolated from roots of Jerusalem artichoke (Helianthus tuberosus).</title>
        <authorList>
            <person name="Kittiwongwattana C."/>
            <person name="Thawai C."/>
        </authorList>
    </citation>
    <scope>NUCLEOTIDE SEQUENCE</scope>
    <source>
        <strain evidence="2">110414</strain>
    </source>
</reference>
<dbReference type="AlphaFoldDB" id="A0A941AU61"/>